<keyword evidence="1" id="KW-0997">Cell inner membrane</keyword>
<keyword evidence="1" id="KW-1003">Cell membrane</keyword>
<dbReference type="Proteomes" id="UP000727907">
    <property type="component" value="Unassembled WGS sequence"/>
</dbReference>
<evidence type="ECO:0000256" key="1">
    <source>
        <dbReference type="HAMAP-Rule" id="MF_00155"/>
    </source>
</evidence>
<sequence length="200" mass="22284">MSDRKADIAAKNKKVARRLFLTTAGMGAFAYASAPLYDLFCRTTGFGGTPVVAQAGDRPILDRTVNVRFDSNVDTALPWKFQPLQREVKVRLGEEYLAYYRVTNLSQRAAVGTSTYNVTPETAGGWFNKLQCFCFTEQLLLPGQSVDMPVIFFVDPELDKDRRYDNIRTITLSYTFFEAKTERARTLLGGVPGNDIGKGG</sequence>
<keyword evidence="1" id="KW-0812">Transmembrane</keyword>
<keyword evidence="1" id="KW-0186">Copper</keyword>
<keyword evidence="1" id="KW-1133">Transmembrane helix</keyword>
<dbReference type="InterPro" id="IPR006311">
    <property type="entry name" value="TAT_signal"/>
</dbReference>
<reference evidence="2 3" key="1">
    <citation type="submission" date="2021-06" db="EMBL/GenBank/DDBJ databases">
        <authorList>
            <person name="Lee D.H."/>
        </authorList>
    </citation>
    <scope>NUCLEOTIDE SEQUENCE [LARGE SCALE GENOMIC DNA]</scope>
    <source>
        <strain evidence="2 3">MMS21-HV4-11</strain>
    </source>
</reference>
<keyword evidence="3" id="KW-1185">Reference proteome</keyword>
<dbReference type="PROSITE" id="PS51318">
    <property type="entry name" value="TAT"/>
    <property type="match status" value="1"/>
</dbReference>
<comment type="caution">
    <text evidence="2">The sequence shown here is derived from an EMBL/GenBank/DDBJ whole genome shotgun (WGS) entry which is preliminary data.</text>
</comment>
<evidence type="ECO:0000313" key="2">
    <source>
        <dbReference type="EMBL" id="MBU8875952.1"/>
    </source>
</evidence>
<proteinExistence type="inferred from homology"/>
<accession>A0ABS6IMX9</accession>
<evidence type="ECO:0000313" key="3">
    <source>
        <dbReference type="Proteomes" id="UP000727907"/>
    </source>
</evidence>
<feature type="topological domain" description="Periplasmic" evidence="1">
    <location>
        <begin position="34"/>
        <end position="200"/>
    </location>
</feature>
<dbReference type="PANTHER" id="PTHR21320:SF3">
    <property type="entry name" value="CYTOCHROME C OXIDASE ASSEMBLY PROTEIN COX11, MITOCHONDRIAL-RELATED"/>
    <property type="match status" value="1"/>
</dbReference>
<feature type="topological domain" description="Cytoplasmic" evidence="1">
    <location>
        <begin position="1"/>
        <end position="11"/>
    </location>
</feature>
<keyword evidence="1" id="KW-0472">Membrane</keyword>
<comment type="subcellular location">
    <subcellularLocation>
        <location evidence="1">Cell inner membrane</location>
        <topology evidence="1">Single-pass type II membrane protein</topology>
        <orientation evidence="1">Periplasmic side</orientation>
    </subcellularLocation>
</comment>
<protein>
    <recommendedName>
        <fullName evidence="1">Cytochrome c oxidase assembly protein CtaG</fullName>
    </recommendedName>
</protein>
<dbReference type="PIRSF" id="PIRSF005413">
    <property type="entry name" value="COX11"/>
    <property type="match status" value="1"/>
</dbReference>
<dbReference type="HAMAP" id="MF_00155">
    <property type="entry name" value="CtaG"/>
    <property type="match status" value="1"/>
</dbReference>
<dbReference type="PANTHER" id="PTHR21320">
    <property type="entry name" value="CYTOCHROME C OXIDASE ASSEMBLY PROTEIN COX11-RELATED"/>
    <property type="match status" value="1"/>
</dbReference>
<dbReference type="NCBIfam" id="NF003465">
    <property type="entry name" value="PRK05089.1"/>
    <property type="match status" value="1"/>
</dbReference>
<dbReference type="RefSeq" id="WP_216964376.1">
    <property type="nucleotide sequence ID" value="NZ_JAHOPB010000002.1"/>
</dbReference>
<comment type="function">
    <text evidence="1">Exerts its effect at some terminal stage of cytochrome c oxidase synthesis, probably by being involved in the insertion of the copper B into subunit I.</text>
</comment>
<gene>
    <name evidence="1" type="primary">ctaG</name>
    <name evidence="2" type="ORF">KQ910_19425</name>
</gene>
<dbReference type="Pfam" id="PF04442">
    <property type="entry name" value="CtaG_Cox11"/>
    <property type="match status" value="1"/>
</dbReference>
<comment type="similarity">
    <text evidence="1">Belongs to the COX11/CtaG family.</text>
</comment>
<keyword evidence="1" id="KW-0735">Signal-anchor</keyword>
<dbReference type="EMBL" id="JAHOPB010000002">
    <property type="protein sequence ID" value="MBU8875952.1"/>
    <property type="molecule type" value="Genomic_DNA"/>
</dbReference>
<organism evidence="2 3">
    <name type="scientific">Reyranella humidisoli</name>
    <dbReference type="NCBI Taxonomy" id="2849149"/>
    <lineage>
        <taxon>Bacteria</taxon>
        <taxon>Pseudomonadati</taxon>
        <taxon>Pseudomonadota</taxon>
        <taxon>Alphaproteobacteria</taxon>
        <taxon>Hyphomicrobiales</taxon>
        <taxon>Reyranellaceae</taxon>
        <taxon>Reyranella</taxon>
    </lineage>
</organism>
<name>A0ABS6IMX9_9HYPH</name>
<dbReference type="InterPro" id="IPR007533">
    <property type="entry name" value="Cyt_c_oxidase_assmbl_CtaG"/>
</dbReference>